<dbReference type="Pfam" id="PF13384">
    <property type="entry name" value="HTH_23"/>
    <property type="match status" value="1"/>
</dbReference>
<keyword evidence="2" id="KW-1185">Reference proteome</keyword>
<organism evidence="1 2">
    <name type="scientific">Halomicronema hongdechloris C2206</name>
    <dbReference type="NCBI Taxonomy" id="1641165"/>
    <lineage>
        <taxon>Bacteria</taxon>
        <taxon>Bacillati</taxon>
        <taxon>Cyanobacteriota</taxon>
        <taxon>Cyanophyceae</taxon>
        <taxon>Nodosilineales</taxon>
        <taxon>Nodosilineaceae</taxon>
        <taxon>Halomicronema</taxon>
    </lineage>
</organism>
<sequence length="109" mass="12693">MEKPDARLLNPTTQNYLRQQAIRLQEQGKRFVDIAAYLGVHRNTVSDWWQQYQQLGESAPLATTARQQTGRRSHAEPEWEAMVQQQMREHFFTPTACIDSPELPVRLVT</sequence>
<proteinExistence type="predicted"/>
<dbReference type="SUPFAM" id="SSF46689">
    <property type="entry name" value="Homeodomain-like"/>
    <property type="match status" value="1"/>
</dbReference>
<dbReference type="KEGG" id="hhg:XM38_014700"/>
<gene>
    <name evidence="1" type="ORF">XM38_014700</name>
</gene>
<evidence type="ECO:0000313" key="1">
    <source>
        <dbReference type="EMBL" id="ASC70531.1"/>
    </source>
</evidence>
<evidence type="ECO:0000313" key="2">
    <source>
        <dbReference type="Proteomes" id="UP000191901"/>
    </source>
</evidence>
<dbReference type="InterPro" id="IPR009057">
    <property type="entry name" value="Homeodomain-like_sf"/>
</dbReference>
<dbReference type="AlphaFoldDB" id="A0A1Z3HJP9"/>
<dbReference type="EMBL" id="CP021983">
    <property type="protein sequence ID" value="ASC70531.1"/>
    <property type="molecule type" value="Genomic_DNA"/>
</dbReference>
<dbReference type="OrthoDB" id="427021at2"/>
<protein>
    <submittedName>
        <fullName evidence="1">Uncharacterized protein</fullName>
    </submittedName>
</protein>
<dbReference type="Proteomes" id="UP000191901">
    <property type="component" value="Chromosome"/>
</dbReference>
<name>A0A1Z3HJP9_9CYAN</name>
<reference evidence="1 2" key="1">
    <citation type="journal article" date="2016" name="Biochim. Biophys. Acta">
        <title>Characterization of red-shifted phycobilisomes isolated from the chlorophyll f-containing cyanobacterium Halomicronema hongdechloris.</title>
        <authorList>
            <person name="Li Y."/>
            <person name="Lin Y."/>
            <person name="Garvey C.J."/>
            <person name="Birch D."/>
            <person name="Corkery R.W."/>
            <person name="Loughlin P.C."/>
            <person name="Scheer H."/>
            <person name="Willows R.D."/>
            <person name="Chen M."/>
        </authorList>
    </citation>
    <scope>NUCLEOTIDE SEQUENCE [LARGE SCALE GENOMIC DNA]</scope>
    <source>
        <strain evidence="1 2">C2206</strain>
    </source>
</reference>
<dbReference type="RefSeq" id="WP_080807374.1">
    <property type="nucleotide sequence ID" value="NZ_CP021983.2"/>
</dbReference>
<accession>A0A1Z3HJP9</accession>
<dbReference type="Gene3D" id="1.10.10.60">
    <property type="entry name" value="Homeodomain-like"/>
    <property type="match status" value="1"/>
</dbReference>